<dbReference type="OrthoDB" id="7642308at2"/>
<evidence type="ECO:0000256" key="4">
    <source>
        <dbReference type="ARBA" id="ARBA00022989"/>
    </source>
</evidence>
<protein>
    <submittedName>
        <fullName evidence="8">Lipopolysaccharide biosynthesis protein</fullName>
    </submittedName>
</protein>
<evidence type="ECO:0000256" key="1">
    <source>
        <dbReference type="ARBA" id="ARBA00004651"/>
    </source>
</evidence>
<gene>
    <name evidence="8" type="ORF">CX676_06345</name>
</gene>
<dbReference type="PANTHER" id="PTHR32309">
    <property type="entry name" value="TYROSINE-PROTEIN KINASE"/>
    <property type="match status" value="1"/>
</dbReference>
<dbReference type="RefSeq" id="WP_101751866.1">
    <property type="nucleotide sequence ID" value="NZ_CP025430.1"/>
</dbReference>
<dbReference type="EMBL" id="CP025430">
    <property type="protein sequence ID" value="AUH63825.1"/>
    <property type="molecule type" value="Genomic_DNA"/>
</dbReference>
<keyword evidence="2" id="KW-1003">Cell membrane</keyword>
<dbReference type="KEGG" id="pzh:CX676_06345"/>
<feature type="transmembrane region" description="Helical" evidence="6">
    <location>
        <begin position="456"/>
        <end position="478"/>
    </location>
</feature>
<evidence type="ECO:0000259" key="7">
    <source>
        <dbReference type="Pfam" id="PF02706"/>
    </source>
</evidence>
<dbReference type="InterPro" id="IPR050445">
    <property type="entry name" value="Bact_polysacc_biosynth/exp"/>
</dbReference>
<dbReference type="GO" id="GO:0005886">
    <property type="term" value="C:plasma membrane"/>
    <property type="evidence" value="ECO:0007669"/>
    <property type="project" value="UniProtKB-SubCell"/>
</dbReference>
<feature type="transmembrane region" description="Helical" evidence="6">
    <location>
        <begin position="20"/>
        <end position="37"/>
    </location>
</feature>
<evidence type="ECO:0000313" key="9">
    <source>
        <dbReference type="Proteomes" id="UP000234530"/>
    </source>
</evidence>
<name>A0A2H5EWZ7_9RHOB</name>
<keyword evidence="5 6" id="KW-0472">Membrane</keyword>
<feature type="transmembrane region" description="Helical" evidence="6">
    <location>
        <begin position="401"/>
        <end position="421"/>
    </location>
</feature>
<dbReference type="PANTHER" id="PTHR32309:SF31">
    <property type="entry name" value="CAPSULAR EXOPOLYSACCHARIDE FAMILY"/>
    <property type="match status" value="1"/>
</dbReference>
<proteinExistence type="predicted"/>
<dbReference type="Pfam" id="PF02706">
    <property type="entry name" value="Wzz"/>
    <property type="match status" value="1"/>
</dbReference>
<dbReference type="Proteomes" id="UP000234530">
    <property type="component" value="Chromosome"/>
</dbReference>
<keyword evidence="9" id="KW-1185">Reference proteome</keyword>
<comment type="subcellular location">
    <subcellularLocation>
        <location evidence="1">Cell membrane</location>
        <topology evidence="1">Multi-pass membrane protein</topology>
    </subcellularLocation>
</comment>
<dbReference type="AlphaFoldDB" id="A0A2H5EWZ7"/>
<keyword evidence="3 6" id="KW-0812">Transmembrane</keyword>
<dbReference type="InterPro" id="IPR003856">
    <property type="entry name" value="LPS_length_determ_N"/>
</dbReference>
<accession>A0A2H5EWZ7</accession>
<feature type="domain" description="Polysaccharide chain length determinant N-terminal" evidence="7">
    <location>
        <begin position="7"/>
        <end position="89"/>
    </location>
</feature>
<reference evidence="8 9" key="1">
    <citation type="journal article" date="2013" name="Antonie Van Leeuwenhoek">
        <title>Paracoccus zhejiangensis sp. nov., isolated from activated sludge in wastewater-treatment system.</title>
        <authorList>
            <person name="Wu Z.G."/>
            <person name="Zhang D.F."/>
            <person name="Liu Y.L."/>
            <person name="Wang F."/>
            <person name="Jiang X."/>
            <person name="Li C."/>
            <person name="Li S.P."/>
            <person name="Hong Q."/>
            <person name="Li W.J."/>
        </authorList>
    </citation>
    <scope>NUCLEOTIDE SEQUENCE [LARGE SCALE GENOMIC DNA]</scope>
    <source>
        <strain evidence="8 9">J6</strain>
    </source>
</reference>
<evidence type="ECO:0000256" key="5">
    <source>
        <dbReference type="ARBA" id="ARBA00023136"/>
    </source>
</evidence>
<evidence type="ECO:0000256" key="3">
    <source>
        <dbReference type="ARBA" id="ARBA00022692"/>
    </source>
</evidence>
<evidence type="ECO:0000313" key="8">
    <source>
        <dbReference type="EMBL" id="AUH63825.1"/>
    </source>
</evidence>
<keyword evidence="4 6" id="KW-1133">Transmembrane helix</keyword>
<sequence length="500" mass="55608">MGPIQSIADLVSLIWRRLPLILTVLLAGLLLSLYLAVTSPSAFEARTVIQVDAPVIFDPVTRSAPPAALRVQQIEQRLMSRENLLRLIDQYGLFDGAERMPESAKLEVMRAQTRIESVASSAVGPENTGNLAALVISARAGTAQTAADLTNDLANDVVTSYRREREARINESHEFLTTELKRIEADLDGRDRAIAAYASENEDSLPEARTFHQQELVGLTQRQTLTEQSLMQLRRERLALERTEMTDETSSIVQQLRATEVALAQARRTLPSGHPEIRRLEETVRAITDGRSEDTPAGLSRQLSMIDEQVANMEADLDMIAARRDSIATAQNRMPQVAQIYEQMQRSRQNLSDQYTEMSRRLAEIDALRLLADNDQTENMVILEPAIPPEFPVASNRKRSAILGTFLSIAVSSGLALLLDLMNPVLRNARQFEAVTGLRPLVALGYRPTARDRTWFALRMAYVGVLLLAALVAVLWMIDLMPEWLAQMLPPSVRVGVPAT</sequence>
<evidence type="ECO:0000256" key="2">
    <source>
        <dbReference type="ARBA" id="ARBA00022475"/>
    </source>
</evidence>
<evidence type="ECO:0000256" key="6">
    <source>
        <dbReference type="SAM" id="Phobius"/>
    </source>
</evidence>
<organism evidence="8 9">
    <name type="scientific">Paracoccus zhejiangensis</name>
    <dbReference type="NCBI Taxonomy" id="1077935"/>
    <lineage>
        <taxon>Bacteria</taxon>
        <taxon>Pseudomonadati</taxon>
        <taxon>Pseudomonadota</taxon>
        <taxon>Alphaproteobacteria</taxon>
        <taxon>Rhodobacterales</taxon>
        <taxon>Paracoccaceae</taxon>
        <taxon>Paracoccus</taxon>
    </lineage>
</organism>